<dbReference type="Gene3D" id="1.20.1740.10">
    <property type="entry name" value="Amino acid/polyamine transporter I"/>
    <property type="match status" value="1"/>
</dbReference>
<evidence type="ECO:0000256" key="4">
    <source>
        <dbReference type="ARBA" id="ARBA00022989"/>
    </source>
</evidence>
<evidence type="ECO:0000256" key="5">
    <source>
        <dbReference type="ARBA" id="ARBA00023136"/>
    </source>
</evidence>
<dbReference type="EMBL" id="QUQM01000002">
    <property type="protein sequence ID" value="KAA8651258.1"/>
    <property type="molecule type" value="Genomic_DNA"/>
</dbReference>
<feature type="transmembrane region" description="Helical" evidence="6">
    <location>
        <begin position="382"/>
        <end position="402"/>
    </location>
</feature>
<accession>A0A5M9MWH7</accession>
<dbReference type="GeneID" id="54322840"/>
<evidence type="ECO:0000256" key="3">
    <source>
        <dbReference type="ARBA" id="ARBA00022692"/>
    </source>
</evidence>
<feature type="transmembrane region" description="Helical" evidence="6">
    <location>
        <begin position="485"/>
        <end position="503"/>
    </location>
</feature>
<feature type="transmembrane region" description="Helical" evidence="6">
    <location>
        <begin position="82"/>
        <end position="105"/>
    </location>
</feature>
<dbReference type="GO" id="GO:0016020">
    <property type="term" value="C:membrane"/>
    <property type="evidence" value="ECO:0007669"/>
    <property type="project" value="UniProtKB-SubCell"/>
</dbReference>
<feature type="transmembrane region" description="Helical" evidence="6">
    <location>
        <begin position="453"/>
        <end position="473"/>
    </location>
</feature>
<sequence>MDYNEIEMAHSRGNGNGFKSADDTIIEARPSQDNRSRPKPRLERYLGFFPMLAFAATLQASWEAIGASMAAGLVNGGPVVLIYGLMLAIVGSLGIALSLAELASITPIAGAQYHWTYDLAPFAPRYLSFIQGWVTMFSSWANVATSPFLVGTQIQALVIQNHPEYVRKSWHATLIIWAVLLVPLAVNIYARRLLSSVEVIGGIIHILFFPAVLVTLIVLGSRNSSEFVWTYFENSASGWQNDGVIWSVGLLTAVYTLGGVDGVVHMAEEVKDAPRIIPRSMVYSVLINGFVALGFTIGLMYTMGSLTDALNTPTDYPILEIFYAATKSNAASSGLMMMLVLPGVVALFNGLASVTRLTWAFARDEGLPYSSFFAYVSPRYKIPFRALLLVTIITVLLALINIGSTTAFNALLSLTTLGQYISYLIPIIFLLVKRLRAPQEIRWGSFRLRWWGAPINIFAIVYGVYIIIFLPFPPNYPVTAENMNYAAPVFLAVLLFANIDWLVRGGKRWQGPMVKKFASKAARIMDIGRPTPARDFIKFGYLSVCHEIDVEVDVQGIVRKTGPRTPIYGFPNHECTEEGNSVEEDSPRNNWASPERSSFTLLELKEAESAERRVDMGVSRTRGQMSAKGVPIAAVVVTWVHKRPLGADPDAVLVLVGALPVQLRAWVTAVGCNRGP</sequence>
<feature type="transmembrane region" description="Helical" evidence="6">
    <location>
        <begin position="170"/>
        <end position="190"/>
    </location>
</feature>
<evidence type="ECO:0000313" key="7">
    <source>
        <dbReference type="EMBL" id="KAA8651258.1"/>
    </source>
</evidence>
<keyword evidence="2" id="KW-0813">Transport</keyword>
<dbReference type="VEuPathDB" id="FungiDB:EYZ11_006503"/>
<dbReference type="OrthoDB" id="3257095at2759"/>
<keyword evidence="3 6" id="KW-0812">Transmembrane</keyword>
<evidence type="ECO:0000256" key="6">
    <source>
        <dbReference type="SAM" id="Phobius"/>
    </source>
</evidence>
<feature type="transmembrane region" description="Helical" evidence="6">
    <location>
        <begin position="45"/>
        <end position="62"/>
    </location>
</feature>
<feature type="transmembrane region" description="Helical" evidence="6">
    <location>
        <begin position="408"/>
        <end position="432"/>
    </location>
</feature>
<dbReference type="PANTHER" id="PTHR45649">
    <property type="entry name" value="AMINO-ACID PERMEASE BAT1"/>
    <property type="match status" value="1"/>
</dbReference>
<feature type="transmembrane region" description="Helical" evidence="6">
    <location>
        <begin position="126"/>
        <end position="150"/>
    </location>
</feature>
<keyword evidence="5 6" id="KW-0472">Membrane</keyword>
<comment type="caution">
    <text evidence="7">The sequence shown here is derived from an EMBL/GenBank/DDBJ whole genome shotgun (WGS) entry which is preliminary data.</text>
</comment>
<evidence type="ECO:0000256" key="1">
    <source>
        <dbReference type="ARBA" id="ARBA00004141"/>
    </source>
</evidence>
<dbReference type="AlphaFoldDB" id="A0A5M9MWH7"/>
<reference evidence="7 8" key="1">
    <citation type="submission" date="2019-08" db="EMBL/GenBank/DDBJ databases">
        <title>The genome sequence of a newly discovered highly antifungal drug resistant Aspergillus species, Aspergillus tanneri NIH 1004.</title>
        <authorList>
            <person name="Mounaud S."/>
            <person name="Singh I."/>
            <person name="Joardar V."/>
            <person name="Pakala S."/>
            <person name="Pakala S."/>
            <person name="Venepally P."/>
            <person name="Chung J.K."/>
            <person name="Losada L."/>
            <person name="Nierman W.C."/>
        </authorList>
    </citation>
    <scope>NUCLEOTIDE SEQUENCE [LARGE SCALE GENOMIC DNA]</scope>
    <source>
        <strain evidence="7 8">NIH1004</strain>
    </source>
</reference>
<dbReference type="RefSeq" id="XP_033430619.1">
    <property type="nucleotide sequence ID" value="XM_033564862.1"/>
</dbReference>
<evidence type="ECO:0008006" key="9">
    <source>
        <dbReference type="Google" id="ProtNLM"/>
    </source>
</evidence>
<dbReference type="PANTHER" id="PTHR45649:SF5">
    <property type="entry name" value="GABA TRANSPORTER (EUROFUNG)-RELATED"/>
    <property type="match status" value="1"/>
</dbReference>
<keyword evidence="4 6" id="KW-1133">Transmembrane helix</keyword>
<gene>
    <name evidence="7" type="ORF">ATNIH1004_000138</name>
</gene>
<dbReference type="Proteomes" id="UP000324241">
    <property type="component" value="Unassembled WGS sequence"/>
</dbReference>
<feature type="transmembrane region" description="Helical" evidence="6">
    <location>
        <begin position="285"/>
        <end position="303"/>
    </location>
</feature>
<dbReference type="GO" id="GO:0022857">
    <property type="term" value="F:transmembrane transporter activity"/>
    <property type="evidence" value="ECO:0007669"/>
    <property type="project" value="InterPro"/>
</dbReference>
<evidence type="ECO:0000256" key="2">
    <source>
        <dbReference type="ARBA" id="ARBA00022448"/>
    </source>
</evidence>
<comment type="subcellular location">
    <subcellularLocation>
        <location evidence="1">Membrane</location>
        <topology evidence="1">Multi-pass membrane protein</topology>
    </subcellularLocation>
</comment>
<dbReference type="InterPro" id="IPR002293">
    <property type="entry name" value="AA/rel_permease1"/>
</dbReference>
<name>A0A5M9MWH7_9EURO</name>
<organism evidence="7 8">
    <name type="scientific">Aspergillus tanneri</name>
    <dbReference type="NCBI Taxonomy" id="1220188"/>
    <lineage>
        <taxon>Eukaryota</taxon>
        <taxon>Fungi</taxon>
        <taxon>Dikarya</taxon>
        <taxon>Ascomycota</taxon>
        <taxon>Pezizomycotina</taxon>
        <taxon>Eurotiomycetes</taxon>
        <taxon>Eurotiomycetidae</taxon>
        <taxon>Eurotiales</taxon>
        <taxon>Aspergillaceae</taxon>
        <taxon>Aspergillus</taxon>
        <taxon>Aspergillus subgen. Circumdati</taxon>
    </lineage>
</organism>
<dbReference type="Pfam" id="PF13520">
    <property type="entry name" value="AA_permease_2"/>
    <property type="match status" value="1"/>
</dbReference>
<dbReference type="VEuPathDB" id="FungiDB:EYZ11_006496"/>
<evidence type="ECO:0000313" key="8">
    <source>
        <dbReference type="Proteomes" id="UP000324241"/>
    </source>
</evidence>
<proteinExistence type="predicted"/>
<protein>
    <recommendedName>
        <fullName evidence="9">GABA-specific high-affinity permease</fullName>
    </recommendedName>
</protein>
<feature type="transmembrane region" description="Helical" evidence="6">
    <location>
        <begin position="335"/>
        <end position="361"/>
    </location>
</feature>
<feature type="transmembrane region" description="Helical" evidence="6">
    <location>
        <begin position="243"/>
        <end position="264"/>
    </location>
</feature>
<feature type="transmembrane region" description="Helical" evidence="6">
    <location>
        <begin position="202"/>
        <end position="223"/>
    </location>
</feature>